<dbReference type="RefSeq" id="WP_092592564.1">
    <property type="nucleotide sequence ID" value="NZ_FMWL01000019.1"/>
</dbReference>
<dbReference type="GO" id="GO:0016036">
    <property type="term" value="P:cellular response to phosphate starvation"/>
    <property type="evidence" value="ECO:0007669"/>
    <property type="project" value="TreeGrafter"/>
</dbReference>
<dbReference type="GO" id="GO:0004721">
    <property type="term" value="F:phosphoprotein phosphatase activity"/>
    <property type="evidence" value="ECO:0007669"/>
    <property type="project" value="TreeGrafter"/>
</dbReference>
<dbReference type="FunFam" id="3.30.565.10:FF:000006">
    <property type="entry name" value="Sensor histidine kinase WalK"/>
    <property type="match status" value="1"/>
</dbReference>
<evidence type="ECO:0000256" key="3">
    <source>
        <dbReference type="ARBA" id="ARBA00012438"/>
    </source>
</evidence>
<dbReference type="PANTHER" id="PTHR45453">
    <property type="entry name" value="PHOSPHATE REGULON SENSOR PROTEIN PHOR"/>
    <property type="match status" value="1"/>
</dbReference>
<name>A0A1G5S4Z2_9FIRM</name>
<dbReference type="SMART" id="SM00387">
    <property type="entry name" value="HATPase_c"/>
    <property type="match status" value="1"/>
</dbReference>
<evidence type="ECO:0000256" key="7">
    <source>
        <dbReference type="ARBA" id="ARBA00023012"/>
    </source>
</evidence>
<evidence type="ECO:0000256" key="4">
    <source>
        <dbReference type="ARBA" id="ARBA00022553"/>
    </source>
</evidence>
<gene>
    <name evidence="10" type="ORF">SAMN03080599_02806</name>
</gene>
<dbReference type="InterPro" id="IPR004358">
    <property type="entry name" value="Sig_transdc_His_kin-like_C"/>
</dbReference>
<dbReference type="InterPro" id="IPR003660">
    <property type="entry name" value="HAMP_dom"/>
</dbReference>
<dbReference type="Gene3D" id="1.10.287.130">
    <property type="match status" value="1"/>
</dbReference>
<feature type="domain" description="Histidine kinase" evidence="8">
    <location>
        <begin position="251"/>
        <end position="465"/>
    </location>
</feature>
<dbReference type="PROSITE" id="PS50885">
    <property type="entry name" value="HAMP"/>
    <property type="match status" value="1"/>
</dbReference>
<dbReference type="EMBL" id="FMWL01000019">
    <property type="protein sequence ID" value="SCZ81472.1"/>
    <property type="molecule type" value="Genomic_DNA"/>
</dbReference>
<dbReference type="PANTHER" id="PTHR45453:SF1">
    <property type="entry name" value="PHOSPHATE REGULON SENSOR PROTEIN PHOR"/>
    <property type="match status" value="1"/>
</dbReference>
<proteinExistence type="predicted"/>
<feature type="domain" description="HAMP" evidence="9">
    <location>
        <begin position="190"/>
        <end position="243"/>
    </location>
</feature>
<sequence>MKHTLRGRLTRFLLASALVSGLTALLLTNAALYDTFYNYKEAVQLESARDFSEYTSRIYQINGGWTGKTQAMLLAYPGTDQFGFRIYDTQDYMVLNSQLLPDRVSFHQSMMRRMGRNAIFFQKRFYDGTEILEEIVVNGETIGTVELVYPSTFSVDTAELDFTSGVNRSLLMSLAIALGISGLLSAYLSKLLSRPIVNLTEVTKSIRSGQLNRRAEERQSVRELTELSGAVNDLAQTLSHQSEIRKRLTSDLAHELRTPLTIIQGQLDAILEGIFEATPDRLIVARSETERLIGLVERLREIADLEDDTVALTYEDIDLSAIVQDAVTLFEADAMTRGQTLTSDLSPVLPMVGDAHRLRQVLVNLLSNAVKYTPDGGRIRVETRTIGSTALLKIFNTGAGILPEDLPFLFDRFYRADVSRHRETGGSGIGLTIVKLIVDAHKGSIDVKSDAQTGTTFTVTLPLQPPL</sequence>
<evidence type="ECO:0000313" key="10">
    <source>
        <dbReference type="EMBL" id="SCZ81472.1"/>
    </source>
</evidence>
<dbReference type="Gene3D" id="3.30.565.10">
    <property type="entry name" value="Histidine kinase-like ATPase, C-terminal domain"/>
    <property type="match status" value="1"/>
</dbReference>
<keyword evidence="6 10" id="KW-0418">Kinase</keyword>
<evidence type="ECO:0000256" key="2">
    <source>
        <dbReference type="ARBA" id="ARBA00004370"/>
    </source>
</evidence>
<evidence type="ECO:0000256" key="1">
    <source>
        <dbReference type="ARBA" id="ARBA00000085"/>
    </source>
</evidence>
<dbReference type="SMART" id="SM00388">
    <property type="entry name" value="HisKA"/>
    <property type="match status" value="1"/>
</dbReference>
<evidence type="ECO:0000256" key="5">
    <source>
        <dbReference type="ARBA" id="ARBA00022679"/>
    </source>
</evidence>
<dbReference type="STRING" id="1120920.SAMN03080599_02806"/>
<dbReference type="InterPro" id="IPR036890">
    <property type="entry name" value="HATPase_C_sf"/>
</dbReference>
<dbReference type="InterPro" id="IPR050351">
    <property type="entry name" value="BphY/WalK/GraS-like"/>
</dbReference>
<keyword evidence="4" id="KW-0597">Phosphoprotein</keyword>
<reference evidence="10 11" key="1">
    <citation type="submission" date="2016-10" db="EMBL/GenBank/DDBJ databases">
        <authorList>
            <person name="de Groot N.N."/>
        </authorList>
    </citation>
    <scope>NUCLEOTIDE SEQUENCE [LARGE SCALE GENOMIC DNA]</scope>
    <source>
        <strain evidence="10 11">DSM 2784</strain>
    </source>
</reference>
<dbReference type="AlphaFoldDB" id="A0A1G5S4Z2"/>
<dbReference type="SUPFAM" id="SSF47384">
    <property type="entry name" value="Homodimeric domain of signal transducing histidine kinase"/>
    <property type="match status" value="1"/>
</dbReference>
<dbReference type="InterPro" id="IPR003594">
    <property type="entry name" value="HATPase_dom"/>
</dbReference>
<dbReference type="SUPFAM" id="SSF55874">
    <property type="entry name" value="ATPase domain of HSP90 chaperone/DNA topoisomerase II/histidine kinase"/>
    <property type="match status" value="1"/>
</dbReference>
<dbReference type="InterPro" id="IPR003661">
    <property type="entry name" value="HisK_dim/P_dom"/>
</dbReference>
<dbReference type="CDD" id="cd00082">
    <property type="entry name" value="HisKA"/>
    <property type="match status" value="1"/>
</dbReference>
<evidence type="ECO:0000259" key="8">
    <source>
        <dbReference type="PROSITE" id="PS50109"/>
    </source>
</evidence>
<dbReference type="PROSITE" id="PS50109">
    <property type="entry name" value="HIS_KIN"/>
    <property type="match status" value="1"/>
</dbReference>
<organism evidence="10 11">
    <name type="scientific">Acidaminobacter hydrogenoformans DSM 2784</name>
    <dbReference type="NCBI Taxonomy" id="1120920"/>
    <lineage>
        <taxon>Bacteria</taxon>
        <taxon>Bacillati</taxon>
        <taxon>Bacillota</taxon>
        <taxon>Clostridia</taxon>
        <taxon>Peptostreptococcales</taxon>
        <taxon>Acidaminobacteraceae</taxon>
        <taxon>Acidaminobacter</taxon>
    </lineage>
</organism>
<evidence type="ECO:0000313" key="11">
    <source>
        <dbReference type="Proteomes" id="UP000199208"/>
    </source>
</evidence>
<dbReference type="Proteomes" id="UP000199208">
    <property type="component" value="Unassembled WGS sequence"/>
</dbReference>
<dbReference type="InterPro" id="IPR036097">
    <property type="entry name" value="HisK_dim/P_sf"/>
</dbReference>
<dbReference type="EC" id="2.7.13.3" evidence="3"/>
<dbReference type="GO" id="GO:0005886">
    <property type="term" value="C:plasma membrane"/>
    <property type="evidence" value="ECO:0007669"/>
    <property type="project" value="TreeGrafter"/>
</dbReference>
<dbReference type="Pfam" id="PF02518">
    <property type="entry name" value="HATPase_c"/>
    <property type="match status" value="1"/>
</dbReference>
<keyword evidence="7" id="KW-0902">Two-component regulatory system</keyword>
<dbReference type="GO" id="GO:0000155">
    <property type="term" value="F:phosphorelay sensor kinase activity"/>
    <property type="evidence" value="ECO:0007669"/>
    <property type="project" value="InterPro"/>
</dbReference>
<dbReference type="SMART" id="SM00304">
    <property type="entry name" value="HAMP"/>
    <property type="match status" value="1"/>
</dbReference>
<keyword evidence="11" id="KW-1185">Reference proteome</keyword>
<dbReference type="Gene3D" id="6.10.340.10">
    <property type="match status" value="1"/>
</dbReference>
<protein>
    <recommendedName>
        <fullName evidence="3">histidine kinase</fullName>
        <ecNumber evidence="3">2.7.13.3</ecNumber>
    </recommendedName>
</protein>
<dbReference type="Pfam" id="PF00512">
    <property type="entry name" value="HisKA"/>
    <property type="match status" value="1"/>
</dbReference>
<evidence type="ECO:0000256" key="6">
    <source>
        <dbReference type="ARBA" id="ARBA00022777"/>
    </source>
</evidence>
<dbReference type="SUPFAM" id="SSF158472">
    <property type="entry name" value="HAMP domain-like"/>
    <property type="match status" value="1"/>
</dbReference>
<comment type="subcellular location">
    <subcellularLocation>
        <location evidence="2">Membrane</location>
    </subcellularLocation>
</comment>
<keyword evidence="5" id="KW-0808">Transferase</keyword>
<dbReference type="OrthoDB" id="9786919at2"/>
<dbReference type="CDD" id="cd06225">
    <property type="entry name" value="HAMP"/>
    <property type="match status" value="1"/>
</dbReference>
<comment type="catalytic activity">
    <reaction evidence="1">
        <text>ATP + protein L-histidine = ADP + protein N-phospho-L-histidine.</text>
        <dbReference type="EC" id="2.7.13.3"/>
    </reaction>
</comment>
<dbReference type="Pfam" id="PF00672">
    <property type="entry name" value="HAMP"/>
    <property type="match status" value="1"/>
</dbReference>
<dbReference type="PRINTS" id="PR00344">
    <property type="entry name" value="BCTRLSENSOR"/>
</dbReference>
<evidence type="ECO:0000259" key="9">
    <source>
        <dbReference type="PROSITE" id="PS50885"/>
    </source>
</evidence>
<accession>A0A1G5S4Z2</accession>
<dbReference type="InterPro" id="IPR005467">
    <property type="entry name" value="His_kinase_dom"/>
</dbReference>